<dbReference type="InterPro" id="IPR010390">
    <property type="entry name" value="ABC-2_transporter-like"/>
</dbReference>
<organism evidence="2 3">
    <name type="scientific">Candidatus Amesbacteria bacterium RIFCSPLOWO2_01_FULL_47_33</name>
    <dbReference type="NCBI Taxonomy" id="1797258"/>
    <lineage>
        <taxon>Bacteria</taxon>
        <taxon>Candidatus Amesiibacteriota</taxon>
    </lineage>
</organism>
<feature type="transmembrane region" description="Helical" evidence="1">
    <location>
        <begin position="142"/>
        <end position="168"/>
    </location>
</feature>
<keyword evidence="1" id="KW-0472">Membrane</keyword>
<name>A0A1F4Z215_9BACT</name>
<evidence type="ECO:0000313" key="2">
    <source>
        <dbReference type="EMBL" id="OGD00325.1"/>
    </source>
</evidence>
<evidence type="ECO:0000313" key="3">
    <source>
        <dbReference type="Proteomes" id="UP000176822"/>
    </source>
</evidence>
<evidence type="ECO:0008006" key="4">
    <source>
        <dbReference type="Google" id="ProtNLM"/>
    </source>
</evidence>
<comment type="caution">
    <text evidence="2">The sequence shown here is derived from an EMBL/GenBank/DDBJ whole genome shotgun (WGS) entry which is preliminary data.</text>
</comment>
<dbReference type="Pfam" id="PF06182">
    <property type="entry name" value="ABC2_membrane_6"/>
    <property type="match status" value="1"/>
</dbReference>
<dbReference type="EMBL" id="MEXM01000041">
    <property type="protein sequence ID" value="OGD00325.1"/>
    <property type="molecule type" value="Genomic_DNA"/>
</dbReference>
<feature type="transmembrane region" description="Helical" evidence="1">
    <location>
        <begin position="113"/>
        <end position="136"/>
    </location>
</feature>
<keyword evidence="1" id="KW-1133">Transmembrane helix</keyword>
<accession>A0A1F4Z215</accession>
<dbReference type="PANTHER" id="PTHR36832:SF1">
    <property type="entry name" value="SLR1174 PROTEIN"/>
    <property type="match status" value="1"/>
</dbReference>
<feature type="transmembrane region" description="Helical" evidence="1">
    <location>
        <begin position="180"/>
        <end position="200"/>
    </location>
</feature>
<dbReference type="AlphaFoldDB" id="A0A1F4Z215"/>
<protein>
    <recommendedName>
        <fullName evidence="4">ABC transporter permease</fullName>
    </recommendedName>
</protein>
<dbReference type="PANTHER" id="PTHR36832">
    <property type="entry name" value="SLR1174 PROTEIN-RELATED"/>
    <property type="match status" value="1"/>
</dbReference>
<feature type="transmembrane region" description="Helical" evidence="1">
    <location>
        <begin position="23"/>
        <end position="40"/>
    </location>
</feature>
<sequence>MRKYWFIMKLAWQSSLVYRGERIVWLLLEIAPAVLMINLWQSLLRSGRIDQSQFSFLSAYYLVNVFISRISGVNLEDKLIDDIKDGRISNYLLKPLSLPLSLFAQESSWRITAALYLLPLMPFFLPLIGSFTGLGVTHWQGIFFGLFILLSFLQKYFVAWIIGLTAFWIDESKSLVHARWMAEGIFGGIWLPLTFFPVWWQKIASFSPFYIWYYFPARLLLDPFPIPQIIKGMTVAIIWTLLLYLFARFIWSRAKFHYSAVGG</sequence>
<keyword evidence="1" id="KW-0812">Transmembrane</keyword>
<gene>
    <name evidence="2" type="ORF">A2972_00775</name>
</gene>
<proteinExistence type="predicted"/>
<feature type="transmembrane region" description="Helical" evidence="1">
    <location>
        <begin position="229"/>
        <end position="247"/>
    </location>
</feature>
<dbReference type="Proteomes" id="UP000176822">
    <property type="component" value="Unassembled WGS sequence"/>
</dbReference>
<reference evidence="2 3" key="1">
    <citation type="journal article" date="2016" name="Nat. Commun.">
        <title>Thousands of microbial genomes shed light on interconnected biogeochemical processes in an aquifer system.</title>
        <authorList>
            <person name="Anantharaman K."/>
            <person name="Brown C.T."/>
            <person name="Hug L.A."/>
            <person name="Sharon I."/>
            <person name="Castelle C.J."/>
            <person name="Probst A.J."/>
            <person name="Thomas B.C."/>
            <person name="Singh A."/>
            <person name="Wilkins M.J."/>
            <person name="Karaoz U."/>
            <person name="Brodie E.L."/>
            <person name="Williams K.H."/>
            <person name="Hubbard S.S."/>
            <person name="Banfield J.F."/>
        </authorList>
    </citation>
    <scope>NUCLEOTIDE SEQUENCE [LARGE SCALE GENOMIC DNA]</scope>
</reference>
<evidence type="ECO:0000256" key="1">
    <source>
        <dbReference type="SAM" id="Phobius"/>
    </source>
</evidence>